<evidence type="ECO:0000313" key="2">
    <source>
        <dbReference type="EMBL" id="KEZ44399.1"/>
    </source>
</evidence>
<organism evidence="2 3">
    <name type="scientific">Pseudallescheria apiosperma</name>
    <name type="common">Scedosporium apiospermum</name>
    <dbReference type="NCBI Taxonomy" id="563466"/>
    <lineage>
        <taxon>Eukaryota</taxon>
        <taxon>Fungi</taxon>
        <taxon>Dikarya</taxon>
        <taxon>Ascomycota</taxon>
        <taxon>Pezizomycotina</taxon>
        <taxon>Sordariomycetes</taxon>
        <taxon>Hypocreomycetidae</taxon>
        <taxon>Microascales</taxon>
        <taxon>Microascaceae</taxon>
        <taxon>Scedosporium</taxon>
    </lineage>
</organism>
<dbReference type="OMA" id="FLACDDK"/>
<dbReference type="KEGG" id="sapo:SAPIO_CDS3388"/>
<evidence type="ECO:0000313" key="3">
    <source>
        <dbReference type="Proteomes" id="UP000028545"/>
    </source>
</evidence>
<evidence type="ECO:0000256" key="1">
    <source>
        <dbReference type="SAM" id="MobiDB-lite"/>
    </source>
</evidence>
<dbReference type="EMBL" id="JOWA01000088">
    <property type="protein sequence ID" value="KEZ44399.1"/>
    <property type="molecule type" value="Genomic_DNA"/>
</dbReference>
<name>A0A084GAN7_PSEDA</name>
<gene>
    <name evidence="2" type="ORF">SAPIO_CDS3388</name>
</gene>
<dbReference type="VEuPathDB" id="FungiDB:SAPIO_CDS3388"/>
<dbReference type="PANTHER" id="PTHR38846:SF1">
    <property type="entry name" value="C3H1-TYPE DOMAIN-CONTAINING PROTEIN"/>
    <property type="match status" value="1"/>
</dbReference>
<dbReference type="GeneID" id="27722460"/>
<reference evidence="2 3" key="1">
    <citation type="journal article" date="2014" name="Genome Announc.">
        <title>Draft genome sequence of the pathogenic fungus Scedosporium apiospermum.</title>
        <authorList>
            <person name="Vandeputte P."/>
            <person name="Ghamrawi S."/>
            <person name="Rechenmann M."/>
            <person name="Iltis A."/>
            <person name="Giraud S."/>
            <person name="Fleury M."/>
            <person name="Thornton C."/>
            <person name="Delhaes L."/>
            <person name="Meyer W."/>
            <person name="Papon N."/>
            <person name="Bouchara J.P."/>
        </authorList>
    </citation>
    <scope>NUCLEOTIDE SEQUENCE [LARGE SCALE GENOMIC DNA]</scope>
    <source>
        <strain evidence="2 3">IHEM 14462</strain>
    </source>
</reference>
<sequence>MAGKKKKQKSQTPQPSLKLSEKQQQKPGSSKQERQTKKLNRNETRAQESGGVLVTPKPKKPSVTDLWADYFQKGELSDWQRLCEDLGLPSDLPSKKQCRNALKRVNVNIHQFLQASVRPEQVKFFHSVRDLEDYTRKRHLFYRKKNIPKGSPLCALLKFLI</sequence>
<dbReference type="RefSeq" id="XP_016644198.1">
    <property type="nucleotide sequence ID" value="XM_016786192.1"/>
</dbReference>
<feature type="compositionally biased region" description="Basic and acidic residues" evidence="1">
    <location>
        <begin position="31"/>
        <end position="46"/>
    </location>
</feature>
<comment type="caution">
    <text evidence="2">The sequence shown here is derived from an EMBL/GenBank/DDBJ whole genome shotgun (WGS) entry which is preliminary data.</text>
</comment>
<dbReference type="HOGENOM" id="CLU_1644691_0_0_1"/>
<accession>A0A084GAN7</accession>
<dbReference type="OrthoDB" id="6105938at2759"/>
<feature type="region of interest" description="Disordered" evidence="1">
    <location>
        <begin position="1"/>
        <end position="59"/>
    </location>
</feature>
<protein>
    <submittedName>
        <fullName evidence="2">Uncharacterized protein</fullName>
    </submittedName>
</protein>
<dbReference type="Proteomes" id="UP000028545">
    <property type="component" value="Unassembled WGS sequence"/>
</dbReference>
<keyword evidence="3" id="KW-1185">Reference proteome</keyword>
<dbReference type="PANTHER" id="PTHR38846">
    <property type="entry name" value="C3H1-TYPE DOMAIN-CONTAINING PROTEIN"/>
    <property type="match status" value="1"/>
</dbReference>
<dbReference type="AlphaFoldDB" id="A0A084GAN7"/>
<proteinExistence type="predicted"/>